<dbReference type="InterPro" id="IPR011042">
    <property type="entry name" value="6-blade_b-propeller_TolB-like"/>
</dbReference>
<dbReference type="Gene3D" id="2.120.10.30">
    <property type="entry name" value="TolB, C-terminal domain"/>
    <property type="match status" value="1"/>
</dbReference>
<name>A0ABU5VPX0_9BACT</name>
<dbReference type="RefSeq" id="WP_323574575.1">
    <property type="nucleotide sequence ID" value="NZ_JAYGJQ010000001.1"/>
</dbReference>
<proteinExistence type="predicted"/>
<dbReference type="EMBL" id="JAYGJQ010000001">
    <property type="protein sequence ID" value="MEA9355086.1"/>
    <property type="molecule type" value="Genomic_DNA"/>
</dbReference>
<comment type="caution">
    <text evidence="1">The sequence shown here is derived from an EMBL/GenBank/DDBJ whole genome shotgun (WGS) entry which is preliminary data.</text>
</comment>
<gene>
    <name evidence="1" type="ORF">SHI21_02685</name>
</gene>
<evidence type="ECO:0000313" key="2">
    <source>
        <dbReference type="Proteomes" id="UP001302274"/>
    </source>
</evidence>
<evidence type="ECO:0008006" key="3">
    <source>
        <dbReference type="Google" id="ProtNLM"/>
    </source>
</evidence>
<keyword evidence="2" id="KW-1185">Reference proteome</keyword>
<evidence type="ECO:0000313" key="1">
    <source>
        <dbReference type="EMBL" id="MEA9355086.1"/>
    </source>
</evidence>
<reference evidence="1 2" key="1">
    <citation type="submission" date="2023-11" db="EMBL/GenBank/DDBJ databases">
        <title>A Novel Polar Bacteriovorax (B. antarcticus) Isolated from the Biocrust in Antarctica.</title>
        <authorList>
            <person name="Mun W."/>
            <person name="Choi S.Y."/>
            <person name="Mitchell R.J."/>
        </authorList>
    </citation>
    <scope>NUCLEOTIDE SEQUENCE [LARGE SCALE GENOMIC DNA]</scope>
    <source>
        <strain evidence="1 2">PP10</strain>
    </source>
</reference>
<accession>A0ABU5VPX0</accession>
<sequence>MIKADGSLDDSTPIATQLIGADARYTFDLKALGLETLASTVQYVVKAEGCNGDVYKRPITNNDNSQNIDARTTVIAEVVNANSLVLNKLNEADRKSIESLINSVGGSNPTSAIASLTTDSINVDKFVQIFGVSPMTIQDSKPEVSMAQSYLNLNELQPSTFTLQTFHIDPNYSFAYKWKLDGVVKSASSSWTYNPTADSQGTHQIDVYVGKNDGSGNIDTTKPFYSKTLSVSVNNNVLPTPPNWSLNASNPSPVNSNTLLVNIATGVSLANCNSFSHLAVTDTPAAPSVMQFNIECTTSGTQTESVTFSSADGNRTLYLWAMDSEGTISSAKTLNVVLDTLPPVANLSFSPTIIRGGITQNISLSGSDAGVGLSSLDLYFSSNGGTSYSLLSNLNLTDTSYSWSVPAIDTTNAIFKLVATDLTTSVTTVYSHQFAIDSTAPSSLTISRTSSASSNSNIVAISAICNADYDKILYSQTATTPAIPDSAWETCNATKNFTTTTGDGLKTIYAFTKDSAGNISSSTNVTMTLDTAAPGAPASSLASASISSSTTVSFTVASCLDRPSILISESFLAPSAGDANWQTCGTGAGAMTYTLIGPVLQGNHDLYVYSKDAVGNISLSTAASMIYDTTNPTLNLSTTLASLYKGGDSVALSFTKTDINGLSSLKLYYANDGATYSLVNNLATSATSYTWTAPAHNTATAKLKLEAIDNATTGNTSTVYSTTFTIDSTAPTAPTIARTSAQFTTSNVVAISTTCIADYQQILYTETASTPTLVNPNWEACSATKSFTTGAADGTKTIYAFTRDLAGNISASANVTMFLDTTLPTLALTSFNTSGFYQGGATQNITWSASDTNITTTPISIAYSIDGSNYTALVSNVANSGAYSWAIPSINSDTVTLKLTATDKAGNVRTLVSNNFTVDSAPPSVNTITIANNVTTISNRNVLVSMTASDAFTKLTSVCFRVNNNAQPAANDTCWVSLDSIAGLSNAKNITITDFPLQLGTITGTYTVNGFVRDESNQISTLSNSGNGTNGVDLLTLDYTSNPAPTISNVLAVNVDAPSIPTLPEEQVAPLGSTIYIQWYASDNVALPANAIKIQYTTNDSVFVDVTSNLTNGANGGCTVHAGYSGCYQLTNASPSSSFLRFKIIANDGDNDSSSVSNPLNTNAVNFLAGNTNHGIGGSAVSAIFTSYEEAGYNDYFDDRQLAVTKNGFAFIRSAFDDSILYVDPISGAVNFLVKKTGADTGDGGSVFNATIKSKSYLSLDHQDNLLIFNSDRIRKVDLHSTPWKITTLLGGGATLSSATNHTLSPTAVTLSGGLSPAVATPNGRLYFFNGRVLSYYDYSDNLVHYVSTFNGLGATSVGSEDPNFDVTYCAVRERAIAFNISTSVVEKIISRFGQTTNAACGSQVSAASAVASLNPATGTSTSPHPPTTNWGTDLFSGLNGQIYGLWHGRTTIKKYDKATNAWVTVLGSGNPGRCADGTPALSCNGIFMSAFVNSFGTLYVMDMGVVRYVDANGKIQTLFGQRRDFGTGYSPLSSRFSLLNSFALNGDDVYVMNTNERKITKFSLNGGSVTHVAGNSAAGTFAFGSAATTQPLTDSCGWSNSCMIQVDDLNNRLYFGRQAAAPAYVDLNTGLWQQNVISGGGVSANLLGINPADNKIFGYRGYTTTPFVSSAIFVLYDTSALATSRIYGPPSDTSTPASDLRLCWDPVTATQLNTCDGLSFNLRVIQSNLMLTRVPFDTHDSTWKVTTKSTNKIYSMPASGSSTLSLYATTTSSTITSFDIFNDGINPMIYYCGTDGKLYKKNVTSGVETNLPLPLASMTCAGSSLYYHEGRNSVIFSYAQNLLFGIAEYRNP</sequence>
<organism evidence="1 2">
    <name type="scientific">Bacteriovorax antarcticus</name>
    <dbReference type="NCBI Taxonomy" id="3088717"/>
    <lineage>
        <taxon>Bacteria</taxon>
        <taxon>Pseudomonadati</taxon>
        <taxon>Bdellovibrionota</taxon>
        <taxon>Bacteriovoracia</taxon>
        <taxon>Bacteriovoracales</taxon>
        <taxon>Bacteriovoracaceae</taxon>
        <taxon>Bacteriovorax</taxon>
    </lineage>
</organism>
<protein>
    <recommendedName>
        <fullName evidence="3">Ig-like domain-containing protein</fullName>
    </recommendedName>
</protein>
<dbReference type="SUPFAM" id="SSF63825">
    <property type="entry name" value="YWTD domain"/>
    <property type="match status" value="1"/>
</dbReference>
<dbReference type="Proteomes" id="UP001302274">
    <property type="component" value="Unassembled WGS sequence"/>
</dbReference>